<evidence type="ECO:0000256" key="1">
    <source>
        <dbReference type="SAM" id="MobiDB-lite"/>
    </source>
</evidence>
<feature type="region of interest" description="Disordered" evidence="1">
    <location>
        <begin position="35"/>
        <end position="59"/>
    </location>
</feature>
<reference evidence="2 3" key="1">
    <citation type="submission" date="2023-02" db="EMBL/GenBank/DDBJ databases">
        <title>LHISI_Scaffold_Assembly.</title>
        <authorList>
            <person name="Stuart O.P."/>
            <person name="Cleave R."/>
            <person name="Magrath M.J.L."/>
            <person name="Mikheyev A.S."/>
        </authorList>
    </citation>
    <scope>NUCLEOTIDE SEQUENCE [LARGE SCALE GENOMIC DNA]</scope>
    <source>
        <strain evidence="2">Daus_M_001</strain>
        <tissue evidence="2">Leg muscle</tissue>
    </source>
</reference>
<keyword evidence="3" id="KW-1185">Reference proteome</keyword>
<proteinExistence type="predicted"/>
<evidence type="ECO:0000313" key="2">
    <source>
        <dbReference type="EMBL" id="KAJ8870870.1"/>
    </source>
</evidence>
<organism evidence="2 3">
    <name type="scientific">Dryococelus australis</name>
    <dbReference type="NCBI Taxonomy" id="614101"/>
    <lineage>
        <taxon>Eukaryota</taxon>
        <taxon>Metazoa</taxon>
        <taxon>Ecdysozoa</taxon>
        <taxon>Arthropoda</taxon>
        <taxon>Hexapoda</taxon>
        <taxon>Insecta</taxon>
        <taxon>Pterygota</taxon>
        <taxon>Neoptera</taxon>
        <taxon>Polyneoptera</taxon>
        <taxon>Phasmatodea</taxon>
        <taxon>Verophasmatodea</taxon>
        <taxon>Anareolatae</taxon>
        <taxon>Phasmatidae</taxon>
        <taxon>Eurycanthinae</taxon>
        <taxon>Dryococelus</taxon>
    </lineage>
</organism>
<comment type="caution">
    <text evidence="2">The sequence shown here is derived from an EMBL/GenBank/DDBJ whole genome shotgun (WGS) entry which is preliminary data.</text>
</comment>
<evidence type="ECO:0000313" key="3">
    <source>
        <dbReference type="Proteomes" id="UP001159363"/>
    </source>
</evidence>
<accession>A0ABQ9GEP0</accession>
<name>A0ABQ9GEP0_9NEOP</name>
<gene>
    <name evidence="2" type="ORF">PR048_027171</name>
</gene>
<protein>
    <submittedName>
        <fullName evidence="2">Uncharacterized protein</fullName>
    </submittedName>
</protein>
<sequence>MGPDLESEMYQLSHMLTEQQSLLALLSATSLLGDKVPPVQESDTGAKPQDEAHEEEQRHQRLTAILEKVEGCVVRVCETSCHIFPSSCLNAFDQISQSVYSPDMALSLQAQSWYYCFRAGLFN</sequence>
<feature type="compositionally biased region" description="Basic and acidic residues" evidence="1">
    <location>
        <begin position="48"/>
        <end position="59"/>
    </location>
</feature>
<dbReference type="EMBL" id="JARBHB010000012">
    <property type="protein sequence ID" value="KAJ8870870.1"/>
    <property type="molecule type" value="Genomic_DNA"/>
</dbReference>
<dbReference type="Proteomes" id="UP001159363">
    <property type="component" value="Chromosome 11"/>
</dbReference>